<keyword evidence="4" id="KW-1185">Reference proteome</keyword>
<dbReference type="SUPFAM" id="SSF48452">
    <property type="entry name" value="TPR-like"/>
    <property type="match status" value="1"/>
</dbReference>
<dbReference type="Proteomes" id="UP000289703">
    <property type="component" value="Unassembled WGS sequence"/>
</dbReference>
<evidence type="ECO:0000313" key="3">
    <source>
        <dbReference type="EMBL" id="RXQ97538.1"/>
    </source>
</evidence>
<sequence length="900" mass="103078">MMKLNSGIHKQTSTQLLRTFLFFIIIAIGVNNSYASYSLSTSDKTSKRKKTKMAEMYFANKNYGDAAPLLYELLLLDQKNAELNNMLGVCYFNLESEKEKSTEYLEKAIRYTKSKNNIPLDYYYNLGKSYHINYQFSKAIRTFNNLLNLIPREDEVYVAEIEHEIEICRNAIQFTEHPVNIKVENLGHLINTEYSEHSPGVTADETTMVFTSRRNGTGSKVDKDGQFFEDIYISHQVDGVWSEPKGISVLNTKDHDASISISADGQEIYVYKAGYYNNNESNGGDIYVSKLNGENWSRPQKLNSEINSPSKESHISISADGETIYFSSNRPGGYGKMDIYSVKKLPNGQWGPAQNLGPIINTIYDDEAPFIHHDGKTLYFSSKGHKTMGGFDIFKSSFENGRWNEPVNIGFPINSTKEDIYFTPTPDGKRAYMASYRKGSYGRTDIFRILTPEAENTGLFVLKGKLVNTKGKPVGHARIKLSHGNKTIGLYRPNTASGKFLFIINAGKQYNLEVRAEGYRPLSTVMNVPAEYANTENHSVITLLPLSLRLEDEDDYPKDMGLIDYKESKISVEKKSATPEIDNKLEQPKLKKTQPIALPIEKTQTKEMREVTPDKKEAVKKKAPEQVKPVKLIKKEVTRTDPVVEIPEASPKVSKKETYYTIQILALQIPMDPEMFSYLDNVKIFQTSDGLSRYTYKKFRSFAAATQELNRLIRMGYWDSFIRTVINGQLIHPKMNFSTSTAYTIQLMSLKEVRPVSYFKNLDGVNVYRDSENIYRYSYKIFPNKSEAQLALGEVLKKSYWDAFVRKAYWGEEVLFSNLKSGKPNKYTIQIMALNHPKSLNYFNNLPIDRLNMNQGKDGLSRYTYEAFENKKDEKTFLDIAFKKGYYDAFTRTIKWYNKN</sequence>
<reference evidence="3 4" key="1">
    <citation type="submission" date="2019-01" db="EMBL/GenBank/DDBJ databases">
        <title>Ancylomarina salipaludis sp. nov., isolated from a salt marsh.</title>
        <authorList>
            <person name="Yoon J.-H."/>
        </authorList>
    </citation>
    <scope>NUCLEOTIDE SEQUENCE [LARGE SCALE GENOMIC DNA]</scope>
    <source>
        <strain evidence="3 4">SHSM-M15</strain>
    </source>
</reference>
<feature type="repeat" description="TPR" evidence="2">
    <location>
        <begin position="120"/>
        <end position="153"/>
    </location>
</feature>
<organism evidence="3 4">
    <name type="scientific">Ancylomarina salipaludis</name>
    <dbReference type="NCBI Taxonomy" id="2501299"/>
    <lineage>
        <taxon>Bacteria</taxon>
        <taxon>Pseudomonadati</taxon>
        <taxon>Bacteroidota</taxon>
        <taxon>Bacteroidia</taxon>
        <taxon>Marinilabiliales</taxon>
        <taxon>Marinifilaceae</taxon>
        <taxon>Ancylomarina</taxon>
    </lineage>
</organism>
<dbReference type="Pfam" id="PF07676">
    <property type="entry name" value="PD40"/>
    <property type="match status" value="4"/>
</dbReference>
<dbReference type="PANTHER" id="PTHR36842">
    <property type="entry name" value="PROTEIN TOLB HOMOLOG"/>
    <property type="match status" value="1"/>
</dbReference>
<dbReference type="Gene3D" id="2.60.40.1120">
    <property type="entry name" value="Carboxypeptidase-like, regulatory domain"/>
    <property type="match status" value="1"/>
</dbReference>
<dbReference type="PROSITE" id="PS50005">
    <property type="entry name" value="TPR"/>
    <property type="match status" value="1"/>
</dbReference>
<dbReference type="OrthoDB" id="1488841at2"/>
<dbReference type="InterPro" id="IPR011659">
    <property type="entry name" value="WD40"/>
</dbReference>
<gene>
    <name evidence="3" type="ORF">EO244_01225</name>
</gene>
<comment type="similarity">
    <text evidence="1">Belongs to the TolB family.</text>
</comment>
<dbReference type="SUPFAM" id="SSF75011">
    <property type="entry name" value="3-carboxy-cis,cis-mucoante lactonizing enzyme"/>
    <property type="match status" value="1"/>
</dbReference>
<dbReference type="InterPro" id="IPR019734">
    <property type="entry name" value="TPR_rpt"/>
</dbReference>
<evidence type="ECO:0000256" key="2">
    <source>
        <dbReference type="PROSITE-ProRule" id="PRU00339"/>
    </source>
</evidence>
<proteinExistence type="inferred from homology"/>
<evidence type="ECO:0000313" key="4">
    <source>
        <dbReference type="Proteomes" id="UP000289703"/>
    </source>
</evidence>
<dbReference type="SUPFAM" id="SSF49464">
    <property type="entry name" value="Carboxypeptidase regulatory domain-like"/>
    <property type="match status" value="1"/>
</dbReference>
<protein>
    <submittedName>
        <fullName evidence="3">Uncharacterized protein</fullName>
    </submittedName>
</protein>
<dbReference type="Gene3D" id="2.120.10.30">
    <property type="entry name" value="TolB, C-terminal domain"/>
    <property type="match status" value="1"/>
</dbReference>
<dbReference type="PANTHER" id="PTHR36842:SF1">
    <property type="entry name" value="PROTEIN TOLB"/>
    <property type="match status" value="1"/>
</dbReference>
<name>A0A4Q1JQP0_9BACT</name>
<keyword evidence="2" id="KW-0802">TPR repeat</keyword>
<dbReference type="InterPro" id="IPR011990">
    <property type="entry name" value="TPR-like_helical_dom_sf"/>
</dbReference>
<accession>A0A4Q1JQP0</accession>
<dbReference type="Gene3D" id="1.25.40.10">
    <property type="entry name" value="Tetratricopeptide repeat domain"/>
    <property type="match status" value="1"/>
</dbReference>
<dbReference type="InterPro" id="IPR011042">
    <property type="entry name" value="6-blade_b-propeller_TolB-like"/>
</dbReference>
<dbReference type="EMBL" id="SAXA01000001">
    <property type="protein sequence ID" value="RXQ97538.1"/>
    <property type="molecule type" value="Genomic_DNA"/>
</dbReference>
<comment type="caution">
    <text evidence="3">The sequence shown here is derived from an EMBL/GenBank/DDBJ whole genome shotgun (WGS) entry which is preliminary data.</text>
</comment>
<dbReference type="AlphaFoldDB" id="A0A4Q1JQP0"/>
<evidence type="ECO:0000256" key="1">
    <source>
        <dbReference type="ARBA" id="ARBA00009820"/>
    </source>
</evidence>
<dbReference type="InterPro" id="IPR008969">
    <property type="entry name" value="CarboxyPept-like_regulatory"/>
</dbReference>